<name>A0ABZ1EFV3_9ACTN</name>
<proteinExistence type="predicted"/>
<reference evidence="1 2" key="1">
    <citation type="submission" date="2022-10" db="EMBL/GenBank/DDBJ databases">
        <title>The complete genomes of actinobacterial strains from the NBC collection.</title>
        <authorList>
            <person name="Joergensen T.S."/>
            <person name="Alvarez Arevalo M."/>
            <person name="Sterndorff E.B."/>
            <person name="Faurdal D."/>
            <person name="Vuksanovic O."/>
            <person name="Mourched A.-S."/>
            <person name="Charusanti P."/>
            <person name="Shaw S."/>
            <person name="Blin K."/>
            <person name="Weber T."/>
        </authorList>
    </citation>
    <scope>NUCLEOTIDE SEQUENCE [LARGE SCALE GENOMIC DNA]</scope>
    <source>
        <strain evidence="1 2">NBC 01809</strain>
    </source>
</reference>
<evidence type="ECO:0000313" key="1">
    <source>
        <dbReference type="EMBL" id="WSA32653.1"/>
    </source>
</evidence>
<organism evidence="1 2">
    <name type="scientific">Micromonospora peucetia</name>
    <dbReference type="NCBI Taxonomy" id="47871"/>
    <lineage>
        <taxon>Bacteria</taxon>
        <taxon>Bacillati</taxon>
        <taxon>Actinomycetota</taxon>
        <taxon>Actinomycetes</taxon>
        <taxon>Micromonosporales</taxon>
        <taxon>Micromonosporaceae</taxon>
        <taxon>Micromonospora</taxon>
    </lineage>
</organism>
<accession>A0ABZ1EFV3</accession>
<dbReference type="Proteomes" id="UP001334804">
    <property type="component" value="Chromosome"/>
</dbReference>
<sequence length="44" mass="4507">MVTALAVLAVTMLRHIPPTGFATSEAPADEFLAGSDEPVPAVGR</sequence>
<gene>
    <name evidence="1" type="ORF">OIE14_00745</name>
</gene>
<protein>
    <submittedName>
        <fullName evidence="1">Uncharacterized protein</fullName>
    </submittedName>
</protein>
<dbReference type="RefSeq" id="WP_326564237.1">
    <property type="nucleotide sequence ID" value="NZ_CP109071.1"/>
</dbReference>
<evidence type="ECO:0000313" key="2">
    <source>
        <dbReference type="Proteomes" id="UP001334804"/>
    </source>
</evidence>
<dbReference type="EMBL" id="CP109071">
    <property type="protein sequence ID" value="WSA32653.1"/>
    <property type="molecule type" value="Genomic_DNA"/>
</dbReference>
<keyword evidence="2" id="KW-1185">Reference proteome</keyword>